<keyword evidence="7" id="KW-0630">Potassium</keyword>
<keyword evidence="13" id="KW-0739">Sodium transport</keyword>
<keyword evidence="14" id="KW-0868">Chloride</keyword>
<keyword evidence="10" id="KW-0406">Ion transport</keyword>
<evidence type="ECO:0000256" key="10">
    <source>
        <dbReference type="ARBA" id="ARBA00023065"/>
    </source>
</evidence>
<dbReference type="GO" id="GO:0006884">
    <property type="term" value="P:cell volume homeostasis"/>
    <property type="evidence" value="ECO:0007669"/>
    <property type="project" value="TreeGrafter"/>
</dbReference>
<feature type="region of interest" description="Disordered" evidence="15">
    <location>
        <begin position="35"/>
        <end position="63"/>
    </location>
</feature>
<feature type="domain" description="Amino acid permease/ SLC12A" evidence="17">
    <location>
        <begin position="133"/>
        <end position="621"/>
    </location>
</feature>
<proteinExistence type="inferred from homology"/>
<evidence type="ECO:0000256" key="6">
    <source>
        <dbReference type="ARBA" id="ARBA00022847"/>
    </source>
</evidence>
<evidence type="ECO:0000259" key="17">
    <source>
        <dbReference type="Pfam" id="PF00324"/>
    </source>
</evidence>
<evidence type="ECO:0000256" key="9">
    <source>
        <dbReference type="ARBA" id="ARBA00023053"/>
    </source>
</evidence>
<evidence type="ECO:0000256" key="13">
    <source>
        <dbReference type="ARBA" id="ARBA00023201"/>
    </source>
</evidence>
<dbReference type="GO" id="GO:0055075">
    <property type="term" value="P:potassium ion homeostasis"/>
    <property type="evidence" value="ECO:0007669"/>
    <property type="project" value="TreeGrafter"/>
</dbReference>
<evidence type="ECO:0000256" key="8">
    <source>
        <dbReference type="ARBA" id="ARBA00022989"/>
    </source>
</evidence>
<evidence type="ECO:0000256" key="1">
    <source>
        <dbReference type="ARBA" id="ARBA00004141"/>
    </source>
</evidence>
<dbReference type="GO" id="GO:0016020">
    <property type="term" value="C:membrane"/>
    <property type="evidence" value="ECO:0007669"/>
    <property type="project" value="UniProtKB-SubCell"/>
</dbReference>
<accession>T1IQU6</accession>
<dbReference type="HOGENOM" id="CLU_001883_0_0_1"/>
<evidence type="ECO:0000256" key="12">
    <source>
        <dbReference type="ARBA" id="ARBA00023180"/>
    </source>
</evidence>
<evidence type="ECO:0000256" key="4">
    <source>
        <dbReference type="ARBA" id="ARBA00022538"/>
    </source>
</evidence>
<comment type="similarity">
    <text evidence="2">Belongs to the SLC12A transporter family.</text>
</comment>
<dbReference type="PANTHER" id="PTHR11827">
    <property type="entry name" value="SOLUTE CARRIER FAMILY 12, CATION COTRANSPORTERS"/>
    <property type="match status" value="1"/>
</dbReference>
<dbReference type="GO" id="GO:0008511">
    <property type="term" value="F:sodium:potassium:chloride symporter activity"/>
    <property type="evidence" value="ECO:0007669"/>
    <property type="project" value="TreeGrafter"/>
</dbReference>
<dbReference type="Pfam" id="PF03522">
    <property type="entry name" value="SLC12"/>
    <property type="match status" value="1"/>
</dbReference>
<keyword evidence="11 16" id="KW-0472">Membrane</keyword>
<reference evidence="20" key="1">
    <citation type="submission" date="2011-05" db="EMBL/GenBank/DDBJ databases">
        <authorList>
            <person name="Richards S.R."/>
            <person name="Qu J."/>
            <person name="Jiang H."/>
            <person name="Jhangiani S.N."/>
            <person name="Agravi P."/>
            <person name="Goodspeed R."/>
            <person name="Gross S."/>
            <person name="Mandapat C."/>
            <person name="Jackson L."/>
            <person name="Mathew T."/>
            <person name="Pu L."/>
            <person name="Thornton R."/>
            <person name="Saada N."/>
            <person name="Wilczek-Boney K.B."/>
            <person name="Lee S."/>
            <person name="Kovar C."/>
            <person name="Wu Y."/>
            <person name="Scherer S.E."/>
            <person name="Worley K.C."/>
            <person name="Muzny D.M."/>
            <person name="Gibbs R."/>
        </authorList>
    </citation>
    <scope>NUCLEOTIDE SEQUENCE</scope>
    <source>
        <strain evidence="20">Brora</strain>
    </source>
</reference>
<feature type="transmembrane region" description="Helical" evidence="16">
    <location>
        <begin position="364"/>
        <end position="389"/>
    </location>
</feature>
<protein>
    <recommendedName>
        <fullName evidence="21">SLC12A transporter C-terminal domain-containing protein</fullName>
    </recommendedName>
</protein>
<evidence type="ECO:0000256" key="11">
    <source>
        <dbReference type="ARBA" id="ARBA00023136"/>
    </source>
</evidence>
<dbReference type="EMBL" id="JH431313">
    <property type="status" value="NOT_ANNOTATED_CDS"/>
    <property type="molecule type" value="Genomic_DNA"/>
</dbReference>
<keyword evidence="8 16" id="KW-1133">Transmembrane helix</keyword>
<dbReference type="AlphaFoldDB" id="T1IQU6"/>
<feature type="transmembrane region" description="Helical" evidence="16">
    <location>
        <begin position="565"/>
        <end position="581"/>
    </location>
</feature>
<feature type="transmembrane region" description="Helical" evidence="16">
    <location>
        <begin position="128"/>
        <end position="148"/>
    </location>
</feature>
<keyword evidence="4" id="KW-0633">Potassium transport</keyword>
<evidence type="ECO:0000313" key="20">
    <source>
        <dbReference type="Proteomes" id="UP000014500"/>
    </source>
</evidence>
<dbReference type="InterPro" id="IPR002443">
    <property type="entry name" value="SLC12A1/SLC12A2"/>
</dbReference>
<organism evidence="19 20">
    <name type="scientific">Strigamia maritima</name>
    <name type="common">European centipede</name>
    <name type="synonym">Geophilus maritimus</name>
    <dbReference type="NCBI Taxonomy" id="126957"/>
    <lineage>
        <taxon>Eukaryota</taxon>
        <taxon>Metazoa</taxon>
        <taxon>Ecdysozoa</taxon>
        <taxon>Arthropoda</taxon>
        <taxon>Myriapoda</taxon>
        <taxon>Chilopoda</taxon>
        <taxon>Pleurostigmophora</taxon>
        <taxon>Geophilomorpha</taxon>
        <taxon>Linotaeniidae</taxon>
        <taxon>Strigamia</taxon>
    </lineage>
</organism>
<keyword evidence="20" id="KW-1185">Reference proteome</keyword>
<feature type="domain" description="SLC12A transporter C-terminal" evidence="18">
    <location>
        <begin position="631"/>
        <end position="1037"/>
    </location>
</feature>
<dbReference type="Proteomes" id="UP000014500">
    <property type="component" value="Unassembled WGS sequence"/>
</dbReference>
<evidence type="ECO:0000313" key="19">
    <source>
        <dbReference type="EnsemblMetazoa" id="SMAR003421-PA"/>
    </source>
</evidence>
<feature type="transmembrane region" description="Helical" evidence="16">
    <location>
        <begin position="431"/>
        <end position="452"/>
    </location>
</feature>
<keyword evidence="9" id="KW-0915">Sodium</keyword>
<feature type="transmembrane region" description="Helical" evidence="16">
    <location>
        <begin position="511"/>
        <end position="528"/>
    </location>
</feature>
<keyword evidence="6" id="KW-0769">Symport</keyword>
<keyword evidence="5 16" id="KW-0812">Transmembrane</keyword>
<dbReference type="GO" id="GO:0055078">
    <property type="term" value="P:sodium ion homeostasis"/>
    <property type="evidence" value="ECO:0007669"/>
    <property type="project" value="TreeGrafter"/>
</dbReference>
<dbReference type="Pfam" id="PF00324">
    <property type="entry name" value="AA_permease"/>
    <property type="match status" value="1"/>
</dbReference>
<feature type="transmembrane region" description="Helical" evidence="16">
    <location>
        <begin position="211"/>
        <end position="233"/>
    </location>
</feature>
<feature type="transmembrane region" description="Helical" evidence="16">
    <location>
        <begin position="540"/>
        <end position="559"/>
    </location>
</feature>
<dbReference type="GO" id="GO:1990573">
    <property type="term" value="P:potassium ion import across plasma membrane"/>
    <property type="evidence" value="ECO:0007669"/>
    <property type="project" value="TreeGrafter"/>
</dbReference>
<evidence type="ECO:0000256" key="15">
    <source>
        <dbReference type="SAM" id="MobiDB-lite"/>
    </source>
</evidence>
<feature type="transmembrane region" description="Helical" evidence="16">
    <location>
        <begin position="253"/>
        <end position="272"/>
    </location>
</feature>
<dbReference type="InterPro" id="IPR018491">
    <property type="entry name" value="SLC12_C"/>
</dbReference>
<dbReference type="Gene3D" id="1.20.1740.10">
    <property type="entry name" value="Amino acid/polyamine transporter I"/>
    <property type="match status" value="1"/>
</dbReference>
<reference evidence="19" key="2">
    <citation type="submission" date="2015-02" db="UniProtKB">
        <authorList>
            <consortium name="EnsemblMetazoa"/>
        </authorList>
    </citation>
    <scope>IDENTIFICATION</scope>
</reference>
<dbReference type="OMA" id="ENEYHAM"/>
<evidence type="ECO:0000256" key="2">
    <source>
        <dbReference type="ARBA" id="ARBA00010593"/>
    </source>
</evidence>
<dbReference type="EnsemblMetazoa" id="SMAR003421-RA">
    <property type="protein sequence ID" value="SMAR003421-PA"/>
    <property type="gene ID" value="SMAR003421"/>
</dbReference>
<evidence type="ECO:0000259" key="18">
    <source>
        <dbReference type="Pfam" id="PF03522"/>
    </source>
</evidence>
<dbReference type="InterPro" id="IPR004841">
    <property type="entry name" value="AA-permease/SLC12A_dom"/>
</dbReference>
<evidence type="ECO:0008006" key="21">
    <source>
        <dbReference type="Google" id="ProtNLM"/>
    </source>
</evidence>
<comment type="subcellular location">
    <subcellularLocation>
        <location evidence="1">Membrane</location>
        <topology evidence="1">Multi-pass membrane protein</topology>
    </subcellularLocation>
</comment>
<dbReference type="PRINTS" id="PR01207">
    <property type="entry name" value="NAKCLTRNSPRT"/>
</dbReference>
<dbReference type="FunFam" id="1.20.1740.10:FF:000022">
    <property type="entry name" value="Bumetanide-sensitive na-k-cl cotransport protein"/>
    <property type="match status" value="1"/>
</dbReference>
<feature type="region of interest" description="Disordered" evidence="15">
    <location>
        <begin position="800"/>
        <end position="832"/>
    </location>
</feature>
<dbReference type="PhylomeDB" id="T1IQU6"/>
<keyword evidence="12" id="KW-0325">Glycoprotein</keyword>
<evidence type="ECO:0000256" key="3">
    <source>
        <dbReference type="ARBA" id="ARBA00022448"/>
    </source>
</evidence>
<feature type="transmembrane region" description="Helical" evidence="16">
    <location>
        <begin position="160"/>
        <end position="190"/>
    </location>
</feature>
<dbReference type="InterPro" id="IPR004842">
    <property type="entry name" value="SLC12A_fam"/>
</dbReference>
<feature type="transmembrane region" description="Helical" evidence="16">
    <location>
        <begin position="330"/>
        <end position="352"/>
    </location>
</feature>
<evidence type="ECO:0000256" key="14">
    <source>
        <dbReference type="ARBA" id="ARBA00023214"/>
    </source>
</evidence>
<dbReference type="GO" id="GO:0055064">
    <property type="term" value="P:chloride ion homeostasis"/>
    <property type="evidence" value="ECO:0007669"/>
    <property type="project" value="TreeGrafter"/>
</dbReference>
<sequence>MAHLLGIGKKRDEYELGFDSPTMDLKESENSRFMVSNVHDNPAFEDSPIDDDEDDPKSSEHLDHHTTYIKTLQRLTREVLPHMDLYRDARDVHRLSRPSLDELRQHETVIGKKRKSIHGGIDDGGVKFGWIIGVMIRCLLNIWGPIMFIRLTYIIGRCGIIQALLVIALSDVIVVITGLSISAISTNGLVKGGGTYYLISRSLGPEYGGSIGLIFSFANAMAVAMHTVGFAESLKDMLKKLGLFIVDADINDMRIIGCVTACVLICIIMIGMEWEQKAQVFLLVVLLVAITDVIVGSFLPTDEEKGWGFVGWSSDVASKNLDSDYRGDSFFAMFSVFFPATTGILAGANISGDLKDPSKAIPRGTLLAIVLSTITYVLFVIIAGCTVYRDATGSFEDYLNGNLTYCPTPDSCKFGLQNNYQIMEVISANGYLVYAGCFAATLSSALACFVSAPKIFQALANDKIYPGLEWFGKGYGKGNEPIRSYLLALLIAVVFILIADFNIIAPIISNFFMAAYCLINFACFHAALAKSPGFRPGFRFWNMWVSLIGALLSMAVMFIMNWQTALGTFFICFFLYLYLIYKKPDVNWGSSQQAITYQSALKAVQELVQVEDHVKNYRSHIICMTGPVHSRPALLDLGYLITKHIGLLICGQIIKKPPTYRERQEIAKNAQIWLNERKLKAFHTIIEDTNLAHGAKALFQAAGVGKLKPNMLLMGFMNNWQNRSAEEITEYFDTIHVAFDLHLAVGILRVEQGLDFSQFTNTESVNTGLINGKPPMNREVSALSVISTASSNNSMTIDIEKAINNNPAGKSKKKDKNKEDKAKKEPQPPVKEIPKEVLKNIDVFRSNPDNKDKGTIDVWWLYDDGGLTLLLPYIFTTRKFFNKSHLRVFSLGNKDHEIDQQQLNLASLLGKFRINYKDVTVLPDISKKPKEHSIREFELLVSKFRQQENNPDQLNDLTISENEYHAMQTKTQRYIRIRELLLQHSRNAHLVVVTMPLPKKNRVSAPLYMSWLDTLTRDMPPTLLVRGNQTSVLTFYS</sequence>
<feature type="transmembrane region" description="Helical" evidence="16">
    <location>
        <begin position="279"/>
        <end position="299"/>
    </location>
</feature>
<evidence type="ECO:0000256" key="5">
    <source>
        <dbReference type="ARBA" id="ARBA00022692"/>
    </source>
</evidence>
<dbReference type="PANTHER" id="PTHR11827:SF103">
    <property type="entry name" value="SODIUM CHLORIDE COTRANSPORTER 69, ISOFORM E"/>
    <property type="match status" value="1"/>
</dbReference>
<evidence type="ECO:0000256" key="16">
    <source>
        <dbReference type="SAM" id="Phobius"/>
    </source>
</evidence>
<keyword evidence="3" id="KW-0813">Transport</keyword>
<evidence type="ECO:0000256" key="7">
    <source>
        <dbReference type="ARBA" id="ARBA00022958"/>
    </source>
</evidence>
<dbReference type="eggNOG" id="KOG2083">
    <property type="taxonomic scope" value="Eukaryota"/>
</dbReference>
<feature type="compositionally biased region" description="Basic and acidic residues" evidence="15">
    <location>
        <begin position="816"/>
        <end position="832"/>
    </location>
</feature>
<dbReference type="NCBIfam" id="TIGR00930">
    <property type="entry name" value="2a30"/>
    <property type="match status" value="1"/>
</dbReference>
<dbReference type="STRING" id="126957.T1IQU6"/>
<feature type="transmembrane region" description="Helical" evidence="16">
    <location>
        <begin position="485"/>
        <end position="505"/>
    </location>
</feature>
<name>T1IQU6_STRMM</name>